<reference evidence="1 2" key="1">
    <citation type="submission" date="2023-07" db="EMBL/GenBank/DDBJ databases">
        <title>Closed genome sequence of Methanosarcinaceae archaeon Am2.</title>
        <authorList>
            <person name="Poehlein A."/>
            <person name="Protasov E."/>
            <person name="Platt K."/>
            <person name="Reeh H."/>
            <person name="Daniel R."/>
            <person name="Brune A."/>
        </authorList>
    </citation>
    <scope>NUCLEOTIDE SEQUENCE [LARGE SCALE GENOMIC DNA]</scope>
    <source>
        <strain evidence="1 2">Am2</strain>
    </source>
</reference>
<evidence type="ECO:0000313" key="1">
    <source>
        <dbReference type="EMBL" id="WNY26503.1"/>
    </source>
</evidence>
<accession>A0AA96V5G4</accession>
<protein>
    <submittedName>
        <fullName evidence="1">Uncharacterized protein</fullName>
    </submittedName>
</protein>
<keyword evidence="2" id="KW-1185">Reference proteome</keyword>
<gene>
    <name evidence="1" type="ORF">MsAm2_02650</name>
</gene>
<dbReference type="Proteomes" id="UP001304970">
    <property type="component" value="Chromosome"/>
</dbReference>
<dbReference type="InterPro" id="IPR037235">
    <property type="entry name" value="TRCF-like_C_D7"/>
</dbReference>
<evidence type="ECO:0000313" key="2">
    <source>
        <dbReference type="Proteomes" id="UP001304970"/>
    </source>
</evidence>
<proteinExistence type="predicted"/>
<dbReference type="RefSeq" id="WP_338098030.1">
    <property type="nucleotide sequence ID" value="NZ_CP131061.1"/>
</dbReference>
<organism evidence="1 2">
    <name type="scientific">Methanolapillus ohkumae</name>
    <dbReference type="NCBI Taxonomy" id="3028298"/>
    <lineage>
        <taxon>Archaea</taxon>
        <taxon>Methanobacteriati</taxon>
        <taxon>Methanobacteriota</taxon>
        <taxon>Stenosarchaea group</taxon>
        <taxon>Methanomicrobia</taxon>
        <taxon>Methanosarcinales</taxon>
        <taxon>Methanosarcinaceae</taxon>
        <taxon>Methanolapillus</taxon>
    </lineage>
</organism>
<name>A0AA96V5G4_9EURY</name>
<dbReference type="AlphaFoldDB" id="A0AA96V5G4"/>
<sequence length="96" mass="10622">MLLTVEPIGSIRKQANKTEILIYSEFEQVVTSMVDKFGNHPAKGQKLWVVHKSKDGARQLKVTEATLVERKGNILTVSKFDASEGPVIDITIQPSS</sequence>
<dbReference type="SUPFAM" id="SSF143517">
    <property type="entry name" value="TRCF domain-like"/>
    <property type="match status" value="1"/>
</dbReference>
<dbReference type="GeneID" id="89227665"/>
<dbReference type="EMBL" id="CP131061">
    <property type="protein sequence ID" value="WNY26503.1"/>
    <property type="molecule type" value="Genomic_DNA"/>
</dbReference>